<accession>A0A1F5EI78</accession>
<dbReference type="InterPro" id="IPR036390">
    <property type="entry name" value="WH_DNA-bd_sf"/>
</dbReference>
<dbReference type="SMART" id="SM00418">
    <property type="entry name" value="HTH_ARSR"/>
    <property type="match status" value="1"/>
</dbReference>
<evidence type="ECO:0000313" key="3">
    <source>
        <dbReference type="Proteomes" id="UP000179003"/>
    </source>
</evidence>
<name>A0A1F5EI78_9BACT</name>
<feature type="domain" description="HTH arsR-type" evidence="1">
    <location>
        <begin position="7"/>
        <end position="97"/>
    </location>
</feature>
<dbReference type="InterPro" id="IPR001845">
    <property type="entry name" value="HTH_ArsR_DNA-bd_dom"/>
</dbReference>
<dbReference type="SUPFAM" id="SSF46785">
    <property type="entry name" value="Winged helix' DNA-binding domain"/>
    <property type="match status" value="1"/>
</dbReference>
<organism evidence="2 3">
    <name type="scientific">Candidatus Campbellbacteria bacterium RIFOXYC2_FULL_35_25</name>
    <dbReference type="NCBI Taxonomy" id="1797582"/>
    <lineage>
        <taxon>Bacteria</taxon>
        <taxon>Candidatus Campbelliibacteriota</taxon>
    </lineage>
</organism>
<dbReference type="Gene3D" id="1.10.10.10">
    <property type="entry name" value="Winged helix-like DNA-binding domain superfamily/Winged helix DNA-binding domain"/>
    <property type="match status" value="1"/>
</dbReference>
<proteinExistence type="predicted"/>
<reference evidence="2 3" key="1">
    <citation type="journal article" date="2016" name="Nat. Commun.">
        <title>Thousands of microbial genomes shed light on interconnected biogeochemical processes in an aquifer system.</title>
        <authorList>
            <person name="Anantharaman K."/>
            <person name="Brown C.T."/>
            <person name="Hug L.A."/>
            <person name="Sharon I."/>
            <person name="Castelle C.J."/>
            <person name="Probst A.J."/>
            <person name="Thomas B.C."/>
            <person name="Singh A."/>
            <person name="Wilkins M.J."/>
            <person name="Karaoz U."/>
            <person name="Brodie E.L."/>
            <person name="Williams K.H."/>
            <person name="Hubbard S.S."/>
            <person name="Banfield J.F."/>
        </authorList>
    </citation>
    <scope>NUCLEOTIDE SEQUENCE [LARGE SCALE GENOMIC DNA]</scope>
</reference>
<dbReference type="STRING" id="1797582.A2442_01885"/>
<comment type="caution">
    <text evidence="2">The sequence shown here is derived from an EMBL/GenBank/DDBJ whole genome shotgun (WGS) entry which is preliminary data.</text>
</comment>
<protein>
    <recommendedName>
        <fullName evidence="1">HTH arsR-type domain-containing protein</fullName>
    </recommendedName>
</protein>
<dbReference type="AlphaFoldDB" id="A0A1F5EI78"/>
<dbReference type="Proteomes" id="UP000179003">
    <property type="component" value="Unassembled WGS sequence"/>
</dbReference>
<dbReference type="PRINTS" id="PR00778">
    <property type="entry name" value="HTHARSR"/>
</dbReference>
<dbReference type="GO" id="GO:0003700">
    <property type="term" value="F:DNA-binding transcription factor activity"/>
    <property type="evidence" value="ECO:0007669"/>
    <property type="project" value="InterPro"/>
</dbReference>
<evidence type="ECO:0000259" key="1">
    <source>
        <dbReference type="PROSITE" id="PS50987"/>
    </source>
</evidence>
<dbReference type="InterPro" id="IPR011991">
    <property type="entry name" value="ArsR-like_HTH"/>
</dbReference>
<dbReference type="CDD" id="cd00090">
    <property type="entry name" value="HTH_ARSR"/>
    <property type="match status" value="1"/>
</dbReference>
<sequence length="97" mass="11500">MEKNNRLKNSKQMERHFKGIANYRRIDILLILDKEEDITLDQLTEILKGDFRTISEHTRRLAHAGLLNKNYMGRTVLHSLSPYGKQFVKFIKTFQHS</sequence>
<dbReference type="PROSITE" id="PS50987">
    <property type="entry name" value="HTH_ARSR_2"/>
    <property type="match status" value="1"/>
</dbReference>
<dbReference type="InterPro" id="IPR036388">
    <property type="entry name" value="WH-like_DNA-bd_sf"/>
</dbReference>
<gene>
    <name evidence="2" type="ORF">A2442_01885</name>
</gene>
<dbReference type="EMBL" id="MFAE01000008">
    <property type="protein sequence ID" value="OGD67127.1"/>
    <property type="molecule type" value="Genomic_DNA"/>
</dbReference>
<evidence type="ECO:0000313" key="2">
    <source>
        <dbReference type="EMBL" id="OGD67127.1"/>
    </source>
</evidence>